<accession>A0A2P2Q543</accession>
<protein>
    <submittedName>
        <fullName evidence="1">Uncharacterized protein</fullName>
    </submittedName>
</protein>
<evidence type="ECO:0000313" key="1">
    <source>
        <dbReference type="EMBL" id="MBX62114.1"/>
    </source>
</evidence>
<sequence length="52" mass="6006">MVASEEPCLASNELRKWKIISFCPFPITLHVYMKNELTTSLNNLLTTQHRVS</sequence>
<dbReference type="AlphaFoldDB" id="A0A2P2Q543"/>
<name>A0A2P2Q543_RHIMU</name>
<dbReference type="EMBL" id="GGEC01081630">
    <property type="protein sequence ID" value="MBX62114.1"/>
    <property type="molecule type" value="Transcribed_RNA"/>
</dbReference>
<organism evidence="1">
    <name type="scientific">Rhizophora mucronata</name>
    <name type="common">Asiatic mangrove</name>
    <dbReference type="NCBI Taxonomy" id="61149"/>
    <lineage>
        <taxon>Eukaryota</taxon>
        <taxon>Viridiplantae</taxon>
        <taxon>Streptophyta</taxon>
        <taxon>Embryophyta</taxon>
        <taxon>Tracheophyta</taxon>
        <taxon>Spermatophyta</taxon>
        <taxon>Magnoliopsida</taxon>
        <taxon>eudicotyledons</taxon>
        <taxon>Gunneridae</taxon>
        <taxon>Pentapetalae</taxon>
        <taxon>rosids</taxon>
        <taxon>fabids</taxon>
        <taxon>Malpighiales</taxon>
        <taxon>Rhizophoraceae</taxon>
        <taxon>Rhizophora</taxon>
    </lineage>
</organism>
<proteinExistence type="predicted"/>
<reference evidence="1" key="1">
    <citation type="submission" date="2018-02" db="EMBL/GenBank/DDBJ databases">
        <title>Rhizophora mucronata_Transcriptome.</title>
        <authorList>
            <person name="Meera S.P."/>
            <person name="Sreeshan A."/>
            <person name="Augustine A."/>
        </authorList>
    </citation>
    <scope>NUCLEOTIDE SEQUENCE</scope>
    <source>
        <tissue evidence="1">Leaf</tissue>
    </source>
</reference>